<comment type="subcellular location">
    <subcellularLocation>
        <location evidence="1">Nucleus</location>
        <location evidence="1">Nucleolus</location>
    </subcellularLocation>
</comment>
<feature type="region of interest" description="Disordered" evidence="5">
    <location>
        <begin position="232"/>
        <end position="251"/>
    </location>
</feature>
<keyword evidence="8" id="KW-1185">Reference proteome</keyword>
<keyword evidence="2 4" id="KW-0694">RNA-binding</keyword>
<dbReference type="Proteomes" id="UP000001519">
    <property type="component" value="Chromosome 15"/>
</dbReference>
<evidence type="ECO:0000313" key="7">
    <source>
        <dbReference type="Ensembl" id="ENSGGOP00000035879.1"/>
    </source>
</evidence>
<dbReference type="InterPro" id="IPR035979">
    <property type="entry name" value="RBD_domain_sf"/>
</dbReference>
<evidence type="ECO:0000313" key="8">
    <source>
        <dbReference type="Proteomes" id="UP000001519"/>
    </source>
</evidence>
<dbReference type="Pfam" id="PF12196">
    <property type="entry name" value="hNIFK_binding"/>
    <property type="match status" value="1"/>
</dbReference>
<dbReference type="SMART" id="SM00360">
    <property type="entry name" value="RRM"/>
    <property type="match status" value="1"/>
</dbReference>
<reference evidence="8" key="1">
    <citation type="submission" date="2011-05" db="EMBL/GenBank/DDBJ databases">
        <title>Insights into the evolution of the great apes provided by the gorilla genome.</title>
        <authorList>
            <person name="Scally A."/>
        </authorList>
    </citation>
    <scope>NUCLEOTIDE SEQUENCE [LARGE SCALE GENOMIC DNA]</scope>
</reference>
<dbReference type="InterPro" id="IPR000504">
    <property type="entry name" value="RRM_dom"/>
</dbReference>
<dbReference type="InParanoid" id="A0A2I2YMA4"/>
<dbReference type="STRING" id="9593.ENSGGOP00000035879"/>
<dbReference type="GO" id="GO:0003723">
    <property type="term" value="F:RNA binding"/>
    <property type="evidence" value="ECO:0000318"/>
    <property type="project" value="GO_Central"/>
</dbReference>
<accession>A0A2I2YMA4</accession>
<sequence length="251" mass="28767">MAAFSTLAGPIQSLNLQEDAKFQKEVAQVQQLTPGVVYVCHLPNLLNETQILSYFSQCGTVTRFRLSRKKRTGNSKGYACVECESEDVAKIVAETMNNYLFELFKDWDIPFKQPSYLSLRIEGRFKKKERLLRKKLAYKGIDYDFPSLILQKMESISKTNHLMSTKGHVLCKKKKKVLGTPDTPEKTVDTQDPTPVCTSTFLERQKSEVAEMNDDDEDNEIVFEKPISCVKEEIQETQTPTHSQKKRQSIQ</sequence>
<evidence type="ECO:0000256" key="1">
    <source>
        <dbReference type="ARBA" id="ARBA00004604"/>
    </source>
</evidence>
<reference evidence="7 8" key="2">
    <citation type="journal article" date="2012" name="Nature">
        <title>Insights into hominid evolution from the gorilla genome sequence.</title>
        <authorList>
            <person name="Scally A."/>
            <person name="Dutheil J.Y."/>
            <person name="Hillier L.W."/>
            <person name="Jordan G.E."/>
            <person name="Goodhead I."/>
            <person name="Herrero J."/>
            <person name="Hobolth A."/>
            <person name="Lappalainen T."/>
            <person name="Mailund T."/>
            <person name="Marques-Bonet T."/>
            <person name="McCarthy S."/>
            <person name="Montgomery S.H."/>
            <person name="Schwalie P.C."/>
            <person name="Tang Y.A."/>
            <person name="Ward M.C."/>
            <person name="Xue Y."/>
            <person name="Yngvadottir B."/>
            <person name="Alkan C."/>
            <person name="Andersen L.N."/>
            <person name="Ayub Q."/>
            <person name="Ball E.V."/>
            <person name="Beal K."/>
            <person name="Bradley B.J."/>
            <person name="Chen Y."/>
            <person name="Clee C.M."/>
            <person name="Fitzgerald S."/>
            <person name="Graves T.A."/>
            <person name="Gu Y."/>
            <person name="Heath P."/>
            <person name="Heger A."/>
            <person name="Karakoc E."/>
            <person name="Kolb-Kokocinski A."/>
            <person name="Laird G.K."/>
            <person name="Lunter G."/>
            <person name="Meader S."/>
            <person name="Mort M."/>
            <person name="Mullikin J.C."/>
            <person name="Munch K."/>
            <person name="O'Connor T.D."/>
            <person name="Phillips A.D."/>
            <person name="Prado-Martinez J."/>
            <person name="Rogers A.S."/>
            <person name="Sajjadian S."/>
            <person name="Schmidt D."/>
            <person name="Shaw K."/>
            <person name="Simpson J.T."/>
            <person name="Stenson P.D."/>
            <person name="Turner D.J."/>
            <person name="Vigilant L."/>
            <person name="Vilella A.J."/>
            <person name="Whitener W."/>
            <person name="Zhu B."/>
            <person name="Cooper D.N."/>
            <person name="de Jong P."/>
            <person name="Dermitzakis E.T."/>
            <person name="Eichler E.E."/>
            <person name="Flicek P."/>
            <person name="Goldman N."/>
            <person name="Mundy N.I."/>
            <person name="Ning Z."/>
            <person name="Odom D.T."/>
            <person name="Ponting C.P."/>
            <person name="Quail M.A."/>
            <person name="Ryder O.A."/>
            <person name="Searle S.M."/>
            <person name="Warren W.C."/>
            <person name="Wilson R.K."/>
            <person name="Schierup M.H."/>
            <person name="Rogers J."/>
            <person name="Tyler-Smith C."/>
            <person name="Durbin R."/>
        </authorList>
    </citation>
    <scope>NUCLEOTIDE SEQUENCE [LARGE SCALE GENOMIC DNA]</scope>
</reference>
<protein>
    <recommendedName>
        <fullName evidence="6">RRM domain-containing protein</fullName>
    </recommendedName>
</protein>
<evidence type="ECO:0000256" key="2">
    <source>
        <dbReference type="ARBA" id="ARBA00022884"/>
    </source>
</evidence>
<dbReference type="InterPro" id="IPR021043">
    <property type="entry name" value="NIFK_FHA_Ki67-binding"/>
</dbReference>
<dbReference type="PROSITE" id="PS50102">
    <property type="entry name" value="RRM"/>
    <property type="match status" value="1"/>
</dbReference>
<dbReference type="SUPFAM" id="SSF54928">
    <property type="entry name" value="RNA-binding domain, RBD"/>
    <property type="match status" value="1"/>
</dbReference>
<dbReference type="PANTHER" id="PTHR46754">
    <property type="entry name" value="MKI67 FHA DOMAIN-INTERACTING NUCLEOLAR PHOSPHOPROTEIN"/>
    <property type="match status" value="1"/>
</dbReference>
<dbReference type="InterPro" id="IPR012677">
    <property type="entry name" value="Nucleotide-bd_a/b_plait_sf"/>
</dbReference>
<evidence type="ECO:0000256" key="4">
    <source>
        <dbReference type="PROSITE-ProRule" id="PRU00176"/>
    </source>
</evidence>
<evidence type="ECO:0000256" key="5">
    <source>
        <dbReference type="SAM" id="MobiDB-lite"/>
    </source>
</evidence>
<dbReference type="Pfam" id="PF00076">
    <property type="entry name" value="RRM_1"/>
    <property type="match status" value="1"/>
</dbReference>
<name>A0A2I2YMA4_GORGO</name>
<dbReference type="OMA" id="PWANISR"/>
<evidence type="ECO:0000259" key="6">
    <source>
        <dbReference type="PROSITE" id="PS50102"/>
    </source>
</evidence>
<evidence type="ECO:0000256" key="3">
    <source>
        <dbReference type="ARBA" id="ARBA00023242"/>
    </source>
</evidence>
<dbReference type="GeneTree" id="ENSGT00390000011515"/>
<dbReference type="EMBL" id="CABD030097650">
    <property type="status" value="NOT_ANNOTATED_CDS"/>
    <property type="molecule type" value="Genomic_DNA"/>
</dbReference>
<dbReference type="Bgee" id="ENSGGOG00000041210">
    <property type="expression patterns" value="Expressed in cerebellum and 3 other cell types or tissues"/>
</dbReference>
<organism evidence="7 8">
    <name type="scientific">Gorilla gorilla gorilla</name>
    <name type="common">Western lowland gorilla</name>
    <dbReference type="NCBI Taxonomy" id="9595"/>
    <lineage>
        <taxon>Eukaryota</taxon>
        <taxon>Metazoa</taxon>
        <taxon>Chordata</taxon>
        <taxon>Craniata</taxon>
        <taxon>Vertebrata</taxon>
        <taxon>Euteleostomi</taxon>
        <taxon>Mammalia</taxon>
        <taxon>Eutheria</taxon>
        <taxon>Euarchontoglires</taxon>
        <taxon>Primates</taxon>
        <taxon>Haplorrhini</taxon>
        <taxon>Catarrhini</taxon>
        <taxon>Hominidae</taxon>
        <taxon>Gorilla</taxon>
    </lineage>
</organism>
<dbReference type="Gene3D" id="3.30.70.330">
    <property type="match status" value="1"/>
</dbReference>
<dbReference type="GO" id="GO:0005730">
    <property type="term" value="C:nucleolus"/>
    <property type="evidence" value="ECO:0000318"/>
    <property type="project" value="GO_Central"/>
</dbReference>
<dbReference type="AlphaFoldDB" id="A0A2I2YMA4"/>
<dbReference type="CDD" id="cd12307">
    <property type="entry name" value="RRM_NIFK_like"/>
    <property type="match status" value="1"/>
</dbReference>
<dbReference type="Ensembl" id="ENSGGOT00000060451.1">
    <property type="protein sequence ID" value="ENSGGOP00000035879.1"/>
    <property type="gene ID" value="ENSGGOG00000041210.1"/>
</dbReference>
<keyword evidence="3" id="KW-0539">Nucleus</keyword>
<reference evidence="7" key="4">
    <citation type="submission" date="2025-09" db="UniProtKB">
        <authorList>
            <consortium name="Ensembl"/>
        </authorList>
    </citation>
    <scope>IDENTIFICATION</scope>
</reference>
<feature type="domain" description="RRM" evidence="6">
    <location>
        <begin position="35"/>
        <end position="114"/>
    </location>
</feature>
<dbReference type="EMBL" id="CABD030097649">
    <property type="status" value="NOT_ANNOTATED_CDS"/>
    <property type="molecule type" value="Genomic_DNA"/>
</dbReference>
<reference evidence="7" key="3">
    <citation type="submission" date="2025-08" db="UniProtKB">
        <authorList>
            <consortium name="Ensembl"/>
        </authorList>
    </citation>
    <scope>IDENTIFICATION</scope>
</reference>
<proteinExistence type="predicted"/>